<evidence type="ECO:0000256" key="4">
    <source>
        <dbReference type="ARBA" id="ARBA00022842"/>
    </source>
</evidence>
<dbReference type="SFLD" id="SFLDS00003">
    <property type="entry name" value="Haloacid_Dehalogenase"/>
    <property type="match status" value="1"/>
</dbReference>
<dbReference type="SFLD" id="SFLDG01129">
    <property type="entry name" value="C1.5:_HAD__Beta-PGM__Phosphata"/>
    <property type="match status" value="1"/>
</dbReference>
<dbReference type="EMBL" id="UINC01016356">
    <property type="protein sequence ID" value="SVA68152.1"/>
    <property type="molecule type" value="Genomic_DNA"/>
</dbReference>
<keyword evidence="3" id="KW-0378">Hydrolase</keyword>
<dbReference type="Pfam" id="PF13419">
    <property type="entry name" value="HAD_2"/>
    <property type="match status" value="1"/>
</dbReference>
<dbReference type="GO" id="GO:0044281">
    <property type="term" value="P:small molecule metabolic process"/>
    <property type="evidence" value="ECO:0007669"/>
    <property type="project" value="UniProtKB-ARBA"/>
</dbReference>
<dbReference type="PANTHER" id="PTHR46470">
    <property type="entry name" value="N-ACYLNEURAMINATE-9-PHOSPHATASE"/>
    <property type="match status" value="1"/>
</dbReference>
<accession>A0A381XUK2</accession>
<dbReference type="Gene3D" id="3.40.50.1000">
    <property type="entry name" value="HAD superfamily/HAD-like"/>
    <property type="match status" value="1"/>
</dbReference>
<organism evidence="5">
    <name type="scientific">marine metagenome</name>
    <dbReference type="NCBI Taxonomy" id="408172"/>
    <lineage>
        <taxon>unclassified sequences</taxon>
        <taxon>metagenomes</taxon>
        <taxon>ecological metagenomes</taxon>
    </lineage>
</organism>
<reference evidence="5" key="1">
    <citation type="submission" date="2018-05" db="EMBL/GenBank/DDBJ databases">
        <authorList>
            <person name="Lanie J.A."/>
            <person name="Ng W.-L."/>
            <person name="Kazmierczak K.M."/>
            <person name="Andrzejewski T.M."/>
            <person name="Davidsen T.M."/>
            <person name="Wayne K.J."/>
            <person name="Tettelin H."/>
            <person name="Glass J.I."/>
            <person name="Rusch D."/>
            <person name="Podicherti R."/>
            <person name="Tsui H.-C.T."/>
            <person name="Winkler M.E."/>
        </authorList>
    </citation>
    <scope>NUCLEOTIDE SEQUENCE</scope>
</reference>
<dbReference type="PANTHER" id="PTHR46470:SF2">
    <property type="entry name" value="GLYCERALDEHYDE 3-PHOSPHATE PHOSPHATASE"/>
    <property type="match status" value="1"/>
</dbReference>
<sequence length="227" mass="25834">MIKAVIFDLDNTLLDFIKMKQNAVRAAVSAMQEAGLNLDTEKSFKDIFSLYEEIGWENQKIFNEYLIKTLGYVDNKFLAAGIVAYRSAREASLQLYPNVNRCLFELLKMGIRLVVVSDAPSREAWLRIYHLSLHHLFDLVLTFDDTKARKPSPIPFKMALEKMGISSDETLMIGDWPERDVVGAKKVGIRTIFAKYGDTFGTVHSGADWDVEDIYEVVTIVKELNND</sequence>
<dbReference type="Gene3D" id="1.10.150.520">
    <property type="match status" value="1"/>
</dbReference>
<evidence type="ECO:0000256" key="3">
    <source>
        <dbReference type="ARBA" id="ARBA00022801"/>
    </source>
</evidence>
<keyword evidence="2" id="KW-0479">Metal-binding</keyword>
<evidence type="ECO:0000313" key="5">
    <source>
        <dbReference type="EMBL" id="SVA68152.1"/>
    </source>
</evidence>
<comment type="cofactor">
    <cofactor evidence="1">
        <name>Mg(2+)</name>
        <dbReference type="ChEBI" id="CHEBI:18420"/>
    </cofactor>
</comment>
<dbReference type="GO" id="GO:0046872">
    <property type="term" value="F:metal ion binding"/>
    <property type="evidence" value="ECO:0007669"/>
    <property type="project" value="UniProtKB-KW"/>
</dbReference>
<dbReference type="InterPro" id="IPR041492">
    <property type="entry name" value="HAD_2"/>
</dbReference>
<dbReference type="SUPFAM" id="SSF56784">
    <property type="entry name" value="HAD-like"/>
    <property type="match status" value="1"/>
</dbReference>
<dbReference type="InterPro" id="IPR006439">
    <property type="entry name" value="HAD-SF_hydro_IA"/>
</dbReference>
<evidence type="ECO:0008006" key="6">
    <source>
        <dbReference type="Google" id="ProtNLM"/>
    </source>
</evidence>
<proteinExistence type="predicted"/>
<dbReference type="InterPro" id="IPR023214">
    <property type="entry name" value="HAD_sf"/>
</dbReference>
<gene>
    <name evidence="5" type="ORF">METZ01_LOCUS121006</name>
</gene>
<protein>
    <recommendedName>
        <fullName evidence="6">Glyceraldehyde 3-phosphate phosphatase</fullName>
    </recommendedName>
</protein>
<dbReference type="NCBIfam" id="TIGR01549">
    <property type="entry name" value="HAD-SF-IA-v1"/>
    <property type="match status" value="1"/>
</dbReference>
<dbReference type="InterPro" id="IPR036412">
    <property type="entry name" value="HAD-like_sf"/>
</dbReference>
<dbReference type="InterPro" id="IPR051400">
    <property type="entry name" value="HAD-like_hydrolase"/>
</dbReference>
<dbReference type="GO" id="GO:0016791">
    <property type="term" value="F:phosphatase activity"/>
    <property type="evidence" value="ECO:0007669"/>
    <property type="project" value="TreeGrafter"/>
</dbReference>
<evidence type="ECO:0000256" key="2">
    <source>
        <dbReference type="ARBA" id="ARBA00022723"/>
    </source>
</evidence>
<keyword evidence="4" id="KW-0460">Magnesium</keyword>
<dbReference type="AlphaFoldDB" id="A0A381XUK2"/>
<evidence type="ECO:0000256" key="1">
    <source>
        <dbReference type="ARBA" id="ARBA00001946"/>
    </source>
</evidence>
<name>A0A381XUK2_9ZZZZ</name>